<comment type="similarity">
    <text evidence="2 10">Belongs to the GSP M family.</text>
</comment>
<dbReference type="GO" id="GO:0015627">
    <property type="term" value="C:type II protein secretion system complex"/>
    <property type="evidence" value="ECO:0007669"/>
    <property type="project" value="InterPro"/>
</dbReference>
<dbReference type="EMBL" id="CP014671">
    <property type="protein sequence ID" value="ANX03523.1"/>
    <property type="molecule type" value="Genomic_DNA"/>
</dbReference>
<dbReference type="GO" id="GO:0015628">
    <property type="term" value="P:protein secretion by the type II secretion system"/>
    <property type="evidence" value="ECO:0007669"/>
    <property type="project" value="InterPro"/>
</dbReference>
<dbReference type="Proteomes" id="UP000092952">
    <property type="component" value="Chromosome"/>
</dbReference>
<gene>
    <name evidence="11" type="ORF">PG2T_04495</name>
</gene>
<dbReference type="KEGG" id="gbi:PG2T_04495"/>
<keyword evidence="8" id="KW-1133">Transmembrane helix</keyword>
<dbReference type="OrthoDB" id="6120808at2"/>
<proteinExistence type="inferred from homology"/>
<evidence type="ECO:0000256" key="7">
    <source>
        <dbReference type="ARBA" id="ARBA00022927"/>
    </source>
</evidence>
<evidence type="ECO:0000256" key="5">
    <source>
        <dbReference type="ARBA" id="ARBA00022519"/>
    </source>
</evidence>
<sequence length="165" mass="17478">MSRWPAMTARWRRLAPREQRLLLLAAAVLALLLGYGLLWAPWQAARERLRADNARLRADLAWLQQLAPQVQALRARQPAAAGADAGGPLPVRLDASLRAAGLGEHLSRLEPAADGSVKLWLNDAPADGVLAWLAELAAQGVAVESLGLAPGAGPGLVNARATARE</sequence>
<dbReference type="InterPro" id="IPR023229">
    <property type="entry name" value="T2SS_M_periplasmic_sf"/>
</dbReference>
<keyword evidence="3 10" id="KW-0813">Transport</keyword>
<accession>A0A1B1YS97</accession>
<dbReference type="STRING" id="1810504.PG2T_04495"/>
<evidence type="ECO:0000256" key="1">
    <source>
        <dbReference type="ARBA" id="ARBA00004377"/>
    </source>
</evidence>
<reference evidence="12" key="1">
    <citation type="submission" date="2016-03" db="EMBL/GenBank/DDBJ databases">
        <title>Complete genome sequence of Solimmundus cernigliae, representing a novel lineage of polycyclic aromatic hydrocarbon degraders within the Gammaproteobacteria.</title>
        <authorList>
            <person name="Singleton D.R."/>
            <person name="Dickey A.N."/>
            <person name="Scholl E.H."/>
            <person name="Wright F.A."/>
            <person name="Aitken M.D."/>
        </authorList>
    </citation>
    <scope>NUCLEOTIDE SEQUENCE [LARGE SCALE GENOMIC DNA]</scope>
    <source>
        <strain evidence="12">TR3.2</strain>
    </source>
</reference>
<comment type="subcellular location">
    <subcellularLocation>
        <location evidence="1">Cell inner membrane</location>
        <topology evidence="1">Single-pass membrane protein</topology>
    </subcellularLocation>
</comment>
<protein>
    <recommendedName>
        <fullName evidence="10">Type II secretion system protein M</fullName>
        <shortName evidence="10">T2SS protein M</shortName>
    </recommendedName>
    <alternativeName>
        <fullName evidence="10">General secretion pathway protein M</fullName>
    </alternativeName>
</protein>
<evidence type="ECO:0000256" key="10">
    <source>
        <dbReference type="PIRNR" id="PIRNR006291"/>
    </source>
</evidence>
<dbReference type="PIRSF" id="PIRSF006291">
    <property type="entry name" value="GspM"/>
    <property type="match status" value="1"/>
</dbReference>
<keyword evidence="7 10" id="KW-0653">Protein transport</keyword>
<dbReference type="GO" id="GO:0005886">
    <property type="term" value="C:plasma membrane"/>
    <property type="evidence" value="ECO:0007669"/>
    <property type="project" value="UniProtKB-SubCell"/>
</dbReference>
<keyword evidence="4 10" id="KW-1003">Cell membrane</keyword>
<evidence type="ECO:0000313" key="11">
    <source>
        <dbReference type="EMBL" id="ANX03523.1"/>
    </source>
</evidence>
<evidence type="ECO:0000256" key="8">
    <source>
        <dbReference type="ARBA" id="ARBA00022989"/>
    </source>
</evidence>
<evidence type="ECO:0000256" key="6">
    <source>
        <dbReference type="ARBA" id="ARBA00022692"/>
    </source>
</evidence>
<dbReference type="Pfam" id="PF04612">
    <property type="entry name" value="T2SSM"/>
    <property type="match status" value="1"/>
</dbReference>
<dbReference type="AlphaFoldDB" id="A0A1B1YS97"/>
<evidence type="ECO:0000256" key="3">
    <source>
        <dbReference type="ARBA" id="ARBA00022448"/>
    </source>
</evidence>
<keyword evidence="5 10" id="KW-0997">Cell inner membrane</keyword>
<organism evidence="11 12">
    <name type="scientific">Immundisolibacter cernigliae</name>
    <dbReference type="NCBI Taxonomy" id="1810504"/>
    <lineage>
        <taxon>Bacteria</taxon>
        <taxon>Pseudomonadati</taxon>
        <taxon>Pseudomonadota</taxon>
        <taxon>Gammaproteobacteria</taxon>
        <taxon>Immundisolibacterales</taxon>
        <taxon>Immundisolibacteraceae</taxon>
        <taxon>Immundisolibacter</taxon>
    </lineage>
</organism>
<name>A0A1B1YS97_9GAMM</name>
<comment type="function">
    <text evidence="10">Inner membrane component of the type II secretion system required for the energy-dependent secretion of extracellular factors such as proteases and toxins from the periplasm.</text>
</comment>
<evidence type="ECO:0000256" key="4">
    <source>
        <dbReference type="ARBA" id="ARBA00022475"/>
    </source>
</evidence>
<dbReference type="InParanoid" id="A0A1B1YS97"/>
<keyword evidence="12" id="KW-1185">Reference proteome</keyword>
<keyword evidence="9 10" id="KW-0472">Membrane</keyword>
<dbReference type="Gene3D" id="3.30.1360.100">
    <property type="entry name" value="General secretion pathway protein M, EpsM"/>
    <property type="match status" value="1"/>
</dbReference>
<evidence type="ECO:0000256" key="9">
    <source>
        <dbReference type="ARBA" id="ARBA00023136"/>
    </source>
</evidence>
<evidence type="ECO:0000313" key="12">
    <source>
        <dbReference type="Proteomes" id="UP000092952"/>
    </source>
</evidence>
<dbReference type="RefSeq" id="WP_068803020.1">
    <property type="nucleotide sequence ID" value="NZ_CP014671.1"/>
</dbReference>
<dbReference type="SUPFAM" id="SSF103054">
    <property type="entry name" value="General secretion pathway protein M, EpsM"/>
    <property type="match status" value="1"/>
</dbReference>
<evidence type="ECO:0000256" key="2">
    <source>
        <dbReference type="ARBA" id="ARBA00010637"/>
    </source>
</evidence>
<dbReference type="InterPro" id="IPR007690">
    <property type="entry name" value="T2SS_GspM"/>
</dbReference>
<keyword evidence="6" id="KW-0812">Transmembrane</keyword>